<dbReference type="Gene3D" id="3.10.450.50">
    <property type="match status" value="2"/>
</dbReference>
<dbReference type="Proteomes" id="UP000321945">
    <property type="component" value="Unassembled WGS sequence"/>
</dbReference>
<reference evidence="2 3" key="1">
    <citation type="submission" date="2019-08" db="EMBL/GenBank/DDBJ databases">
        <title>Genome of Aequorivita lipolytica Y10-2 (type strain).</title>
        <authorList>
            <person name="Bowman J.P."/>
        </authorList>
    </citation>
    <scope>NUCLEOTIDE SEQUENCE [LARGE SCALE GENOMIC DNA]</scope>
    <source>
        <strain evidence="2 3">Y10-2</strain>
    </source>
</reference>
<dbReference type="OrthoDB" id="793359at2"/>
<dbReference type="RefSeq" id="WP_111814716.1">
    <property type="nucleotide sequence ID" value="NZ_CBCRZQ010000002.1"/>
</dbReference>
<keyword evidence="3" id="KW-1185">Reference proteome</keyword>
<sequence>MKTIIISAMMLIAFISTAQKKNGTIYSDHPAITTVEAMTQAFVSGDTDKVAGYLSDDFKAYNGTSINPNDKGQDKAAFSNSAKSWNNNLDYFSISRSPGAYPDALEYKDDNQKDVVWVQTWEDIKGVQNKTGVKVNQPMHRLFVVNKNNKIQTIITYSNDNIGSEIRQSYSDRKNGTIYNHHENINTVRKMMYAIEFNDWDKAYSFYDKDVQFIDSSSPTMESISLTEQKVMDKNILEKYDVASIDMVGYPDYLKYEMGNLGLVQSWWNINFIRKSDKKAIVLPIFYTTEFNDEGKITSETAYYNAKLLD</sequence>
<evidence type="ECO:0000313" key="2">
    <source>
        <dbReference type="EMBL" id="TXD69836.1"/>
    </source>
</evidence>
<accession>A0A5C6YS28</accession>
<feature type="chain" id="PRO_5022900330" evidence="1">
    <location>
        <begin position="21"/>
        <end position="310"/>
    </location>
</feature>
<dbReference type="InterPro" id="IPR032710">
    <property type="entry name" value="NTF2-like_dom_sf"/>
</dbReference>
<dbReference type="EMBL" id="VORU01000003">
    <property type="protein sequence ID" value="TXD69836.1"/>
    <property type="molecule type" value="Genomic_DNA"/>
</dbReference>
<organism evidence="2 3">
    <name type="scientific">Aequorivita lipolytica</name>
    <dbReference type="NCBI Taxonomy" id="153267"/>
    <lineage>
        <taxon>Bacteria</taxon>
        <taxon>Pseudomonadati</taxon>
        <taxon>Bacteroidota</taxon>
        <taxon>Flavobacteriia</taxon>
        <taxon>Flavobacteriales</taxon>
        <taxon>Flavobacteriaceae</taxon>
        <taxon>Aequorivita</taxon>
    </lineage>
</organism>
<proteinExistence type="predicted"/>
<comment type="caution">
    <text evidence="2">The sequence shown here is derived from an EMBL/GenBank/DDBJ whole genome shotgun (WGS) entry which is preliminary data.</text>
</comment>
<name>A0A5C6YS28_9FLAO</name>
<gene>
    <name evidence="2" type="ORF">ESV24_05185</name>
</gene>
<dbReference type="SUPFAM" id="SSF54427">
    <property type="entry name" value="NTF2-like"/>
    <property type="match status" value="2"/>
</dbReference>
<evidence type="ECO:0000256" key="1">
    <source>
        <dbReference type="SAM" id="SignalP"/>
    </source>
</evidence>
<keyword evidence="1" id="KW-0732">Signal</keyword>
<evidence type="ECO:0000313" key="3">
    <source>
        <dbReference type="Proteomes" id="UP000321945"/>
    </source>
</evidence>
<dbReference type="AlphaFoldDB" id="A0A5C6YS28"/>
<protein>
    <submittedName>
        <fullName evidence="2">Nuclear transport factor 2 family protein</fullName>
    </submittedName>
</protein>
<feature type="signal peptide" evidence="1">
    <location>
        <begin position="1"/>
        <end position="20"/>
    </location>
</feature>